<name>A0ABR2Y5P6_9PEZI</name>
<evidence type="ECO:0000313" key="4">
    <source>
        <dbReference type="Proteomes" id="UP001465668"/>
    </source>
</evidence>
<sequence>MHFLMIGGSGRTGQLIIDEALVRGHQVTALVRKPSSLAPRNSLTTVEGTPMDLEDIDRAFEADASSTPTAVVVALNARRTSDSPFAAPSPDTPPRMMADSVANVITAMKKYGARKIVINSSMGAGSSINGLNCLLRPVFLYSNMRFQMDDHNAVDEETRKAGVDFVLVRPAMLAEGAPAEVKVYGDDGKCSGFMPKITRESVARFMVIEALEGHEYDGRAPVITN</sequence>
<evidence type="ECO:0000313" key="3">
    <source>
        <dbReference type="EMBL" id="KAK9781657.1"/>
    </source>
</evidence>
<dbReference type="Proteomes" id="UP001465668">
    <property type="component" value="Unassembled WGS sequence"/>
</dbReference>
<accession>A0ABR2Y5P6</accession>
<evidence type="ECO:0000256" key="1">
    <source>
        <dbReference type="ARBA" id="ARBA00038376"/>
    </source>
</evidence>
<keyword evidence="4" id="KW-1185">Reference proteome</keyword>
<reference evidence="3 4" key="1">
    <citation type="submission" date="2024-02" db="EMBL/GenBank/DDBJ databases">
        <title>First draft genome assembly of two strains of Seiridium cardinale.</title>
        <authorList>
            <person name="Emiliani G."/>
            <person name="Scali E."/>
        </authorList>
    </citation>
    <scope>NUCLEOTIDE SEQUENCE [LARGE SCALE GENOMIC DNA]</scope>
    <source>
        <strain evidence="3 4">BM-138-000479</strain>
    </source>
</reference>
<dbReference type="InterPro" id="IPR016040">
    <property type="entry name" value="NAD(P)-bd_dom"/>
</dbReference>
<dbReference type="SUPFAM" id="SSF51735">
    <property type="entry name" value="NAD(P)-binding Rossmann-fold domains"/>
    <property type="match status" value="1"/>
</dbReference>
<gene>
    <name evidence="3" type="ORF">SCAR479_01528</name>
</gene>
<dbReference type="PANTHER" id="PTHR43355:SF2">
    <property type="entry name" value="FLAVIN REDUCTASE (NADPH)"/>
    <property type="match status" value="1"/>
</dbReference>
<dbReference type="Gene3D" id="3.40.50.720">
    <property type="entry name" value="NAD(P)-binding Rossmann-like Domain"/>
    <property type="match status" value="1"/>
</dbReference>
<comment type="similarity">
    <text evidence="1">Belongs to the avfA family.</text>
</comment>
<dbReference type="Pfam" id="PF13460">
    <property type="entry name" value="NAD_binding_10"/>
    <property type="match status" value="1"/>
</dbReference>
<proteinExistence type="inferred from homology"/>
<organism evidence="3 4">
    <name type="scientific">Seiridium cardinale</name>
    <dbReference type="NCBI Taxonomy" id="138064"/>
    <lineage>
        <taxon>Eukaryota</taxon>
        <taxon>Fungi</taxon>
        <taxon>Dikarya</taxon>
        <taxon>Ascomycota</taxon>
        <taxon>Pezizomycotina</taxon>
        <taxon>Sordariomycetes</taxon>
        <taxon>Xylariomycetidae</taxon>
        <taxon>Amphisphaeriales</taxon>
        <taxon>Sporocadaceae</taxon>
        <taxon>Seiridium</taxon>
    </lineage>
</organism>
<dbReference type="InterPro" id="IPR051606">
    <property type="entry name" value="Polyketide_Oxido-like"/>
</dbReference>
<dbReference type="InterPro" id="IPR036291">
    <property type="entry name" value="NAD(P)-bd_dom_sf"/>
</dbReference>
<dbReference type="PANTHER" id="PTHR43355">
    <property type="entry name" value="FLAVIN REDUCTASE (NADPH)"/>
    <property type="match status" value="1"/>
</dbReference>
<feature type="domain" description="NAD(P)-binding" evidence="2">
    <location>
        <begin position="7"/>
        <end position="207"/>
    </location>
</feature>
<dbReference type="EMBL" id="JARVKM010000003">
    <property type="protein sequence ID" value="KAK9781657.1"/>
    <property type="molecule type" value="Genomic_DNA"/>
</dbReference>
<protein>
    <submittedName>
        <fullName evidence="3">TrkA-N domain dehydrogenase</fullName>
    </submittedName>
</protein>
<evidence type="ECO:0000259" key="2">
    <source>
        <dbReference type="Pfam" id="PF13460"/>
    </source>
</evidence>
<comment type="caution">
    <text evidence="3">The sequence shown here is derived from an EMBL/GenBank/DDBJ whole genome shotgun (WGS) entry which is preliminary data.</text>
</comment>